<dbReference type="Pfam" id="PF08700">
    <property type="entry name" value="VPS51_Exo84_N"/>
    <property type="match status" value="1"/>
</dbReference>
<dbReference type="Pfam" id="PF00494">
    <property type="entry name" value="SQS_PSY"/>
    <property type="match status" value="1"/>
</dbReference>
<dbReference type="InterPro" id="IPR042561">
    <property type="entry name" value="Exo84_C_1"/>
</dbReference>
<dbReference type="GO" id="GO:0008610">
    <property type="term" value="P:lipid biosynthetic process"/>
    <property type="evidence" value="ECO:0007669"/>
    <property type="project" value="InterPro"/>
</dbReference>
<dbReference type="GO" id="GO:0006887">
    <property type="term" value="P:exocytosis"/>
    <property type="evidence" value="ECO:0007669"/>
    <property type="project" value="UniProtKB-KW"/>
</dbReference>
<dbReference type="PANTHER" id="PTHR21426">
    <property type="entry name" value="EXOCYST COMPLEX COMPONENT 8"/>
    <property type="match status" value="1"/>
</dbReference>
<keyword evidence="7" id="KW-0808">Transferase</keyword>
<dbReference type="InterPro" id="IPR002060">
    <property type="entry name" value="Squ/phyt_synthse"/>
</dbReference>
<dbReference type="GO" id="GO:0006893">
    <property type="term" value="P:Golgi to plasma membrane transport"/>
    <property type="evidence" value="ECO:0007669"/>
    <property type="project" value="TreeGrafter"/>
</dbReference>
<evidence type="ECO:0000256" key="1">
    <source>
        <dbReference type="ARBA" id="ARBA00001946"/>
    </source>
</evidence>
<keyword evidence="8" id="KW-0653">Protein transport</keyword>
<evidence type="ECO:0000256" key="9">
    <source>
        <dbReference type="SAM" id="Coils"/>
    </source>
</evidence>
<dbReference type="InterPro" id="IPR008949">
    <property type="entry name" value="Isoprenoid_synthase_dom_sf"/>
</dbReference>
<evidence type="ECO:0000313" key="14">
    <source>
        <dbReference type="Proteomes" id="UP000317650"/>
    </source>
</evidence>
<dbReference type="PROSITE" id="PS01044">
    <property type="entry name" value="SQUALEN_PHYTOEN_SYN_1"/>
    <property type="match status" value="1"/>
</dbReference>
<dbReference type="PANTHER" id="PTHR21426:SF12">
    <property type="entry name" value="EXOCYST COMPLEX COMPONENT 8"/>
    <property type="match status" value="1"/>
</dbReference>
<keyword evidence="11" id="KW-0812">Transmembrane</keyword>
<dbReference type="GO" id="GO:0015031">
    <property type="term" value="P:protein transport"/>
    <property type="evidence" value="ECO:0007669"/>
    <property type="project" value="UniProtKB-KW"/>
</dbReference>
<evidence type="ECO:0000256" key="5">
    <source>
        <dbReference type="ARBA" id="ARBA00022448"/>
    </source>
</evidence>
<evidence type="ECO:0000313" key="13">
    <source>
        <dbReference type="EMBL" id="THU45019.1"/>
    </source>
</evidence>
<dbReference type="GO" id="GO:0000145">
    <property type="term" value="C:exocyst"/>
    <property type="evidence" value="ECO:0007669"/>
    <property type="project" value="InterPro"/>
</dbReference>
<dbReference type="FunFam" id="1.20.58.1220:FF:000001">
    <property type="entry name" value="Exocyst complex component EXO84B"/>
    <property type="match status" value="1"/>
</dbReference>
<comment type="cofactor">
    <cofactor evidence="1">
        <name>Mg(2+)</name>
        <dbReference type="ChEBI" id="CHEBI:18420"/>
    </cofactor>
</comment>
<accession>A0A4S8IBA1</accession>
<dbReference type="CDD" id="cd00683">
    <property type="entry name" value="Trans_IPPS_HH"/>
    <property type="match status" value="1"/>
</dbReference>
<feature type="compositionally biased region" description="Basic and acidic residues" evidence="10">
    <location>
        <begin position="541"/>
        <end position="559"/>
    </location>
</feature>
<dbReference type="Pfam" id="PF16528">
    <property type="entry name" value="Exo84_C"/>
    <property type="match status" value="1"/>
</dbReference>
<proteinExistence type="inferred from homology"/>
<evidence type="ECO:0000256" key="7">
    <source>
        <dbReference type="ARBA" id="ARBA00022679"/>
    </source>
</evidence>
<dbReference type="GO" id="GO:0010287">
    <property type="term" value="C:plastoglobule"/>
    <property type="evidence" value="ECO:0007669"/>
    <property type="project" value="UniProtKB-ARBA"/>
</dbReference>
<feature type="compositionally biased region" description="Low complexity" evidence="10">
    <location>
        <begin position="1"/>
        <end position="15"/>
    </location>
</feature>
<reference evidence="13 14" key="1">
    <citation type="journal article" date="2019" name="Nat. Plants">
        <title>Genome sequencing of Musa balbisiana reveals subgenome evolution and function divergence in polyploid bananas.</title>
        <authorList>
            <person name="Yao X."/>
        </authorList>
    </citation>
    <scope>NUCLEOTIDE SEQUENCE [LARGE SCALE GENOMIC DNA]</scope>
    <source>
        <strain evidence="14">cv. DH-PKW</strain>
        <tissue evidence="13">Leaves</tissue>
    </source>
</reference>
<keyword evidence="6" id="KW-0268">Exocytosis</keyword>
<dbReference type="InterPro" id="IPR016159">
    <property type="entry name" value="Cullin_repeat-like_dom_sf"/>
</dbReference>
<keyword evidence="11" id="KW-0472">Membrane</keyword>
<keyword evidence="5" id="KW-0813">Transport</keyword>
<feature type="transmembrane region" description="Helical" evidence="11">
    <location>
        <begin position="1036"/>
        <end position="1059"/>
    </location>
</feature>
<dbReference type="InterPro" id="IPR019845">
    <property type="entry name" value="Squalene/phytoene_synthase_CS"/>
</dbReference>
<feature type="domain" description="Exocyst component Exo84 C-terminal" evidence="12">
    <location>
        <begin position="162"/>
        <end position="366"/>
    </location>
</feature>
<name>A0A4S8IBA1_MUSBA</name>
<dbReference type="STRING" id="52838.A0A4S8IBA1"/>
<keyword evidence="11" id="KW-1133">Transmembrane helix</keyword>
<dbReference type="Gene3D" id="1.10.600.10">
    <property type="entry name" value="Farnesyl Diphosphate Synthase"/>
    <property type="match status" value="1"/>
</dbReference>
<dbReference type="InterPro" id="IPR033904">
    <property type="entry name" value="Trans_IPPS_HH"/>
</dbReference>
<comment type="similarity">
    <text evidence="2">Belongs to the phytoene/squalene synthase family.</text>
</comment>
<evidence type="ECO:0000256" key="11">
    <source>
        <dbReference type="SAM" id="Phobius"/>
    </source>
</evidence>
<evidence type="ECO:0000256" key="4">
    <source>
        <dbReference type="ARBA" id="ARBA00012373"/>
    </source>
</evidence>
<sequence length="1163" mass="129112">MASAKSSRSRASAPSGQVAAAVPHANGGGAGQEAGVQLTDKLKIFKTDNFDPDAYVQSKCQSMNEKEIKQLCNYLQDLKRASAEEMRKSVYANYAAFIRTSKEISDLEGELLSIKNLLGAQTGLIHGLAEGVNIDSLSAGSESIRENDISNVEDREPSDLEKWVEEFPDMLEVLLAERRVDEALDALDEAEHLVIDAKQKQTVGTAELSSLQNAISEHRQKLADQLAEAACQSSTHGVELRAAAAALKRLGDGPRAHSLLLSAHYQRLQYNMQVIHPTSTSYGGAYTAALSQQVFSAIGQALNDSQAVFGDEYASELVIWSTKQAEAFSHLVKRHALASSAAAGGLRAAAECVQIAIGHCSMLEARGRLSLSSVLLKLFRPSVEQALNANLKRIEESTAALAAADDWVLTYPPTGARTSNRISSTVVGIQPKLSSSAHRFYSMVQDFFEDVGPLLSMQLGGSTTDGLLKVFNSYIGLLINALPSSIEEEANLDGPVNKLVRIAETETQQLGLLANASLLAEELLPRAAMKLSPMYQAGGMDDSRRRGSDRNTRVPEQREWKKKLQRSVDKLRDSFCRQHALDLIFTEDGDNNLSAEMYISMDLNSDELEWAPSPIFQELYAKLNRMASVASDMFVGRERFATLLMMRLTETVILWLSEDQSFWEEIEEGERPLGPLGLQQFYLDMQFIILFGKGRFLSRNVHQVVIDIIERAMAAFSATGMDPDSTLPNDDWFFEVAQETISRINDLMGACSVHLFLQTGSCTISSIALKLASDRIRRQIPAEPHWAFSYSMLQKVSRSFALVIQQLGPQLRDAVRLCFLSGAQSPGYCWFVLCLLLPDYHIAQRNFTLLKKLDLQFYQVKEKAGGAKDYKILMDKFHLVSTAFLELDKSYQQAIEDITRRMGAGMAKFICKEVESIDDYDEYCHYVAGLVGLGLSKLFHASGSEELASDNLSNSMGLFLQKTNIIRDYLEDINEIPKSRMFWPRQIWSKYSDKLEGFKNAENSTKAVECLNDLVTNALIHAEDCLQYMSALKDLAIFRFCAIPQIMAIGTLALCYNNVEVFRGVVKMRRGLTAKIINQTNSMSDVYGAFYEFSSLLKSKIDDNDPNAMLTRKHVEAIQKACGSSGLLNTRGLHMHDSNRYTSLLIMVVFLLLALLLSFLAHK</sequence>
<dbReference type="EMBL" id="PYDT01000011">
    <property type="protein sequence ID" value="THU45019.1"/>
    <property type="molecule type" value="Genomic_DNA"/>
</dbReference>
<dbReference type="SUPFAM" id="SSF74788">
    <property type="entry name" value="Cullin repeat-like"/>
    <property type="match status" value="1"/>
</dbReference>
<dbReference type="InterPro" id="IPR042560">
    <property type="entry name" value="Exo84_C_2"/>
</dbReference>
<evidence type="ECO:0000256" key="6">
    <source>
        <dbReference type="ARBA" id="ARBA00022483"/>
    </source>
</evidence>
<dbReference type="FunFam" id="1.20.58.1210:FF:000002">
    <property type="entry name" value="Exocyst complex component EXO84B"/>
    <property type="match status" value="1"/>
</dbReference>
<feature type="region of interest" description="Disordered" evidence="10">
    <location>
        <begin position="1"/>
        <end position="33"/>
    </location>
</feature>
<feature type="region of interest" description="Disordered" evidence="10">
    <location>
        <begin position="535"/>
        <end position="559"/>
    </location>
</feature>
<organism evidence="13 14">
    <name type="scientific">Musa balbisiana</name>
    <name type="common">Banana</name>
    <dbReference type="NCBI Taxonomy" id="52838"/>
    <lineage>
        <taxon>Eukaryota</taxon>
        <taxon>Viridiplantae</taxon>
        <taxon>Streptophyta</taxon>
        <taxon>Embryophyta</taxon>
        <taxon>Tracheophyta</taxon>
        <taxon>Spermatophyta</taxon>
        <taxon>Magnoliopsida</taxon>
        <taxon>Liliopsida</taxon>
        <taxon>Zingiberales</taxon>
        <taxon>Musaceae</taxon>
        <taxon>Musa</taxon>
    </lineage>
</organism>
<dbReference type="Proteomes" id="UP000317650">
    <property type="component" value="Chromosome 2"/>
</dbReference>
<gene>
    <name evidence="13" type="ORF">C4D60_Mb02t13460</name>
</gene>
<dbReference type="EC" id="2.5.1.21" evidence="4"/>
<dbReference type="Gene3D" id="1.20.58.1220">
    <property type="entry name" value="Exo84p, C-terminal helical domain"/>
    <property type="match status" value="1"/>
</dbReference>
<dbReference type="SUPFAM" id="SSF48576">
    <property type="entry name" value="Terpenoid synthases"/>
    <property type="match status" value="1"/>
</dbReference>
<keyword evidence="9" id="KW-0175">Coiled coil</keyword>
<comment type="caution">
    <text evidence="13">The sequence shown here is derived from an EMBL/GenBank/DDBJ whole genome shotgun (WGS) entry which is preliminary data.</text>
</comment>
<keyword evidence="14" id="KW-1185">Reference proteome</keyword>
<evidence type="ECO:0000256" key="10">
    <source>
        <dbReference type="SAM" id="MobiDB-lite"/>
    </source>
</evidence>
<dbReference type="NCBIfam" id="TIGR01559">
    <property type="entry name" value="squal_synth"/>
    <property type="match status" value="1"/>
</dbReference>
<comment type="similarity">
    <text evidence="3">Belongs to the EXO84 family.</text>
</comment>
<dbReference type="GO" id="GO:0051996">
    <property type="term" value="F:squalene synthase [NAD(P)H] activity"/>
    <property type="evidence" value="ECO:0007669"/>
    <property type="project" value="UniProtKB-EC"/>
</dbReference>
<dbReference type="InterPro" id="IPR006449">
    <property type="entry name" value="Squal_synth-like"/>
</dbReference>
<dbReference type="FunFam" id="1.10.600.10:FF:000012">
    <property type="entry name" value="Squalene synthase 1"/>
    <property type="match status" value="1"/>
</dbReference>
<dbReference type="Gene3D" id="1.20.58.1210">
    <property type="entry name" value="Exo84p, N-terminal helical domain"/>
    <property type="match status" value="1"/>
</dbReference>
<dbReference type="PROSITE" id="PS01045">
    <property type="entry name" value="SQUALEN_PHYTOEN_SYN_2"/>
    <property type="match status" value="1"/>
</dbReference>
<evidence type="ECO:0000256" key="2">
    <source>
        <dbReference type="ARBA" id="ARBA00006251"/>
    </source>
</evidence>
<feature type="transmembrane region" description="Helical" evidence="11">
    <location>
        <begin position="1141"/>
        <end position="1161"/>
    </location>
</feature>
<evidence type="ECO:0000256" key="8">
    <source>
        <dbReference type="ARBA" id="ARBA00022927"/>
    </source>
</evidence>
<dbReference type="InterPro" id="IPR032403">
    <property type="entry name" value="Exo84_C"/>
</dbReference>
<feature type="coiled-coil region" evidence="9">
    <location>
        <begin position="173"/>
        <end position="228"/>
    </location>
</feature>
<evidence type="ECO:0000256" key="3">
    <source>
        <dbReference type="ARBA" id="ARBA00007210"/>
    </source>
</evidence>
<protein>
    <recommendedName>
        <fullName evidence="4">squalene synthase</fullName>
        <ecNumber evidence="4">2.5.1.21</ecNumber>
    </recommendedName>
</protein>
<dbReference type="InterPro" id="IPR033961">
    <property type="entry name" value="Exo84"/>
</dbReference>
<dbReference type="AlphaFoldDB" id="A0A4S8IBA1"/>
<evidence type="ECO:0000259" key="12">
    <source>
        <dbReference type="Pfam" id="PF16528"/>
    </source>
</evidence>